<sequence length="110" mass="12978">MATDITKCKCWKRPFEPPNGCFDYCAGKILRYASSADMQQYLYIEEQLAERIYQITSDESLVRLSDFRPHFSDGEFAEITNKIQHLDYLAERWLRQTFQSETEAETSVYV</sequence>
<evidence type="ECO:0000313" key="2">
    <source>
        <dbReference type="Proteomes" id="UP000282759"/>
    </source>
</evidence>
<dbReference type="RefSeq" id="WP_127703187.1">
    <property type="nucleotide sequence ID" value="NZ_SACK01000001.1"/>
</dbReference>
<accession>A0A3S2VAH7</accession>
<keyword evidence="2" id="KW-1185">Reference proteome</keyword>
<organism evidence="1 2">
    <name type="scientific">Mucilaginibacter limnophilus</name>
    <dbReference type="NCBI Taxonomy" id="1932778"/>
    <lineage>
        <taxon>Bacteria</taxon>
        <taxon>Pseudomonadati</taxon>
        <taxon>Bacteroidota</taxon>
        <taxon>Sphingobacteriia</taxon>
        <taxon>Sphingobacteriales</taxon>
        <taxon>Sphingobacteriaceae</taxon>
        <taxon>Mucilaginibacter</taxon>
    </lineage>
</organism>
<reference evidence="1 2" key="1">
    <citation type="submission" date="2019-01" db="EMBL/GenBank/DDBJ databases">
        <authorList>
            <person name="Chen W.-M."/>
        </authorList>
    </citation>
    <scope>NUCLEOTIDE SEQUENCE [LARGE SCALE GENOMIC DNA]</scope>
    <source>
        <strain evidence="1 2">YBJ-36</strain>
    </source>
</reference>
<name>A0A3S2VAH7_9SPHI</name>
<dbReference type="AlphaFoldDB" id="A0A3S2VAH7"/>
<evidence type="ECO:0000313" key="1">
    <source>
        <dbReference type="EMBL" id="RVU02821.1"/>
    </source>
</evidence>
<gene>
    <name evidence="1" type="ORF">EOD41_02470</name>
</gene>
<dbReference type="Proteomes" id="UP000282759">
    <property type="component" value="Unassembled WGS sequence"/>
</dbReference>
<proteinExistence type="predicted"/>
<protein>
    <submittedName>
        <fullName evidence="1">Uncharacterized protein</fullName>
    </submittedName>
</protein>
<comment type="caution">
    <text evidence="1">The sequence shown here is derived from an EMBL/GenBank/DDBJ whole genome shotgun (WGS) entry which is preliminary data.</text>
</comment>
<dbReference type="EMBL" id="SACK01000001">
    <property type="protein sequence ID" value="RVU02821.1"/>
    <property type="molecule type" value="Genomic_DNA"/>
</dbReference>